<dbReference type="InterPro" id="IPR050491">
    <property type="entry name" value="AmpC-like"/>
</dbReference>
<evidence type="ECO:0000313" key="3">
    <source>
        <dbReference type="EMBL" id="GHF35211.1"/>
    </source>
</evidence>
<keyword evidence="3" id="KW-0378">Hydrolase</keyword>
<protein>
    <submittedName>
        <fullName evidence="3">Serine hydrolase</fullName>
    </submittedName>
</protein>
<dbReference type="SUPFAM" id="SSF56601">
    <property type="entry name" value="beta-lactamase/transpeptidase-like"/>
    <property type="match status" value="1"/>
</dbReference>
<evidence type="ECO:0000259" key="2">
    <source>
        <dbReference type="Pfam" id="PF00144"/>
    </source>
</evidence>
<dbReference type="EMBL" id="BNBD01000002">
    <property type="protein sequence ID" value="GHF35211.1"/>
    <property type="molecule type" value="Genomic_DNA"/>
</dbReference>
<dbReference type="InterPro" id="IPR012338">
    <property type="entry name" value="Beta-lactam/transpept-like"/>
</dbReference>
<reference evidence="3" key="2">
    <citation type="submission" date="2020-09" db="EMBL/GenBank/DDBJ databases">
        <authorList>
            <person name="Sun Q."/>
            <person name="Ohkuma M."/>
        </authorList>
    </citation>
    <scope>NUCLEOTIDE SEQUENCE</scope>
    <source>
        <strain evidence="3">JCM 4059</strain>
    </source>
</reference>
<gene>
    <name evidence="3" type="ORF">GCM10010218_15510</name>
</gene>
<dbReference type="Proteomes" id="UP000638313">
    <property type="component" value="Unassembled WGS sequence"/>
</dbReference>
<organism evidence="3 4">
    <name type="scientific">Streptomyces mashuensis</name>
    <dbReference type="NCBI Taxonomy" id="33904"/>
    <lineage>
        <taxon>Bacteria</taxon>
        <taxon>Bacillati</taxon>
        <taxon>Actinomycetota</taxon>
        <taxon>Actinomycetes</taxon>
        <taxon>Kitasatosporales</taxon>
        <taxon>Streptomycetaceae</taxon>
        <taxon>Streptomyces</taxon>
    </lineage>
</organism>
<comment type="caution">
    <text evidence="3">The sequence shown here is derived from an EMBL/GenBank/DDBJ whole genome shotgun (WGS) entry which is preliminary data.</text>
</comment>
<dbReference type="PANTHER" id="PTHR46825">
    <property type="entry name" value="D-ALANYL-D-ALANINE-CARBOXYPEPTIDASE/ENDOPEPTIDASE AMPH"/>
    <property type="match status" value="1"/>
</dbReference>
<dbReference type="GO" id="GO:0016787">
    <property type="term" value="F:hydrolase activity"/>
    <property type="evidence" value="ECO:0007669"/>
    <property type="project" value="UniProtKB-KW"/>
</dbReference>
<evidence type="ECO:0000313" key="4">
    <source>
        <dbReference type="Proteomes" id="UP000638313"/>
    </source>
</evidence>
<dbReference type="Pfam" id="PF00144">
    <property type="entry name" value="Beta-lactamase"/>
    <property type="match status" value="1"/>
</dbReference>
<keyword evidence="1" id="KW-0732">Signal</keyword>
<dbReference type="PANTHER" id="PTHR46825:SF7">
    <property type="entry name" value="D-ALANYL-D-ALANINE CARBOXYPEPTIDASE"/>
    <property type="match status" value="1"/>
</dbReference>
<reference evidence="3" key="1">
    <citation type="journal article" date="2014" name="Int. J. Syst. Evol. Microbiol.">
        <title>Complete genome sequence of Corynebacterium casei LMG S-19264T (=DSM 44701T), isolated from a smear-ripened cheese.</title>
        <authorList>
            <consortium name="US DOE Joint Genome Institute (JGI-PGF)"/>
            <person name="Walter F."/>
            <person name="Albersmeier A."/>
            <person name="Kalinowski J."/>
            <person name="Ruckert C."/>
        </authorList>
    </citation>
    <scope>NUCLEOTIDE SEQUENCE</scope>
    <source>
        <strain evidence="3">JCM 4059</strain>
    </source>
</reference>
<accession>A0A919AZS6</accession>
<dbReference type="AlphaFoldDB" id="A0A919AZS6"/>
<evidence type="ECO:0000256" key="1">
    <source>
        <dbReference type="SAM" id="SignalP"/>
    </source>
</evidence>
<feature type="domain" description="Beta-lactamase-related" evidence="2">
    <location>
        <begin position="50"/>
        <end position="387"/>
    </location>
</feature>
<proteinExistence type="predicted"/>
<feature type="chain" id="PRO_5037862536" evidence="1">
    <location>
        <begin position="32"/>
        <end position="400"/>
    </location>
</feature>
<keyword evidence="4" id="KW-1185">Reference proteome</keyword>
<dbReference type="Gene3D" id="3.40.710.10">
    <property type="entry name" value="DD-peptidase/beta-lactamase superfamily"/>
    <property type="match status" value="1"/>
</dbReference>
<name>A0A919AZS6_9ACTN</name>
<feature type="signal peptide" evidence="1">
    <location>
        <begin position="1"/>
        <end position="31"/>
    </location>
</feature>
<dbReference type="RefSeq" id="WP_190128670.1">
    <property type="nucleotide sequence ID" value="NZ_BNBD01000002.1"/>
</dbReference>
<sequence>MGLSGKTTVAAALLATTAVLAPAAVVVPAEAATPSASAGLDGSGGHAAVQRALDAAVAAGVPGATVEVREGRNVWRGTSGVADLGSGRQVKAGDRFRAGSVTKSFVATVVLQLVAEGKAGLDDPIERHLPGLIPAGKHGERVTVRQLLHHTSGLPDYLTEVLIKEDRDALRTLRTARYTPRELVAKAVDKAVKTGWNFDPDEPGKWGYSNTNYVVLGLLVERLTGHDLGGEITRRIIRPLHLKDTSFPTSPQLPGAHMNGYEWLDGPTAAPTDLTEYSPAAIWATGTLISTTHDLNTFYRGLADGKLLPPQMLREMRTMRAMDGDRPGRSYGLGLESNANYCPQQEPVWGHSGSVAGYNTYSFMTADGRRQVTLALNRNLTKSTEADTATRGIVSAALCG</sequence>
<dbReference type="InterPro" id="IPR001466">
    <property type="entry name" value="Beta-lactam-related"/>
</dbReference>